<dbReference type="OrthoDB" id="9797852at2"/>
<dbReference type="InterPro" id="IPR050366">
    <property type="entry name" value="BP-dependent_transpt_permease"/>
</dbReference>
<evidence type="ECO:0000256" key="3">
    <source>
        <dbReference type="ARBA" id="ARBA00022475"/>
    </source>
</evidence>
<reference evidence="9 10" key="1">
    <citation type="submission" date="2016-08" db="EMBL/GenBank/DDBJ databases">
        <authorList>
            <person name="Seilhamer J.J."/>
        </authorList>
    </citation>
    <scope>NUCLEOTIDE SEQUENCE [LARGE SCALE GENOMIC DNA]</scope>
    <source>
        <strain evidence="9 10">NML150140-1</strain>
    </source>
</reference>
<dbReference type="CDD" id="cd06261">
    <property type="entry name" value="TM_PBP2"/>
    <property type="match status" value="1"/>
</dbReference>
<proteinExistence type="inferred from homology"/>
<dbReference type="GO" id="GO:0005886">
    <property type="term" value="C:plasma membrane"/>
    <property type="evidence" value="ECO:0007669"/>
    <property type="project" value="UniProtKB-SubCell"/>
</dbReference>
<dbReference type="Gene3D" id="1.10.3720.10">
    <property type="entry name" value="MetI-like"/>
    <property type="match status" value="1"/>
</dbReference>
<dbReference type="RefSeq" id="WP_002571053.1">
    <property type="nucleotide sequence ID" value="NZ_CABMHK010000042.1"/>
</dbReference>
<evidence type="ECO:0000256" key="1">
    <source>
        <dbReference type="ARBA" id="ARBA00004651"/>
    </source>
</evidence>
<gene>
    <name evidence="9" type="ORF">BEI59_21475</name>
</gene>
<dbReference type="Proteomes" id="UP000094271">
    <property type="component" value="Unassembled WGS sequence"/>
</dbReference>
<dbReference type="PANTHER" id="PTHR43386">
    <property type="entry name" value="OLIGOPEPTIDE TRANSPORT SYSTEM PERMEASE PROTEIN APPC"/>
    <property type="match status" value="1"/>
</dbReference>
<comment type="similarity">
    <text evidence="7">Belongs to the binding-protein-dependent transport system permease family.</text>
</comment>
<dbReference type="SUPFAM" id="SSF161098">
    <property type="entry name" value="MetI-like"/>
    <property type="match status" value="1"/>
</dbReference>
<comment type="caution">
    <text evidence="9">The sequence shown here is derived from an EMBL/GenBank/DDBJ whole genome shotgun (WGS) entry which is preliminary data.</text>
</comment>
<feature type="transmembrane region" description="Helical" evidence="7">
    <location>
        <begin position="72"/>
        <end position="93"/>
    </location>
</feature>
<dbReference type="Pfam" id="PF00528">
    <property type="entry name" value="BPD_transp_1"/>
    <property type="match status" value="1"/>
</dbReference>
<accession>A0A1E3UDB0</accession>
<keyword evidence="4 7" id="KW-0812">Transmembrane</keyword>
<evidence type="ECO:0000256" key="7">
    <source>
        <dbReference type="RuleBase" id="RU363032"/>
    </source>
</evidence>
<dbReference type="GO" id="GO:0055085">
    <property type="term" value="P:transmembrane transport"/>
    <property type="evidence" value="ECO:0007669"/>
    <property type="project" value="InterPro"/>
</dbReference>
<keyword evidence="2 7" id="KW-0813">Transport</keyword>
<dbReference type="InterPro" id="IPR000515">
    <property type="entry name" value="MetI-like"/>
</dbReference>
<dbReference type="PANTHER" id="PTHR43386:SF1">
    <property type="entry name" value="D,D-DIPEPTIDE TRANSPORT SYSTEM PERMEASE PROTEIN DDPC-RELATED"/>
    <property type="match status" value="1"/>
</dbReference>
<protein>
    <submittedName>
        <fullName evidence="9">Peptide ABC transporter permease</fullName>
    </submittedName>
</protein>
<organism evidence="9 10">
    <name type="scientific">Eisenbergiella tayi</name>
    <dbReference type="NCBI Taxonomy" id="1432052"/>
    <lineage>
        <taxon>Bacteria</taxon>
        <taxon>Bacillati</taxon>
        <taxon>Bacillota</taxon>
        <taxon>Clostridia</taxon>
        <taxon>Lachnospirales</taxon>
        <taxon>Lachnospiraceae</taxon>
        <taxon>Eisenbergiella</taxon>
    </lineage>
</organism>
<dbReference type="PROSITE" id="PS50928">
    <property type="entry name" value="ABC_TM1"/>
    <property type="match status" value="1"/>
</dbReference>
<dbReference type="EMBL" id="MEHA01000018">
    <property type="protein sequence ID" value="ODR47943.1"/>
    <property type="molecule type" value="Genomic_DNA"/>
</dbReference>
<dbReference type="InterPro" id="IPR035906">
    <property type="entry name" value="MetI-like_sf"/>
</dbReference>
<feature type="transmembrane region" description="Helical" evidence="7">
    <location>
        <begin position="105"/>
        <end position="127"/>
    </location>
</feature>
<dbReference type="AlphaFoldDB" id="A0A1E3UDB0"/>
<evidence type="ECO:0000256" key="5">
    <source>
        <dbReference type="ARBA" id="ARBA00022989"/>
    </source>
</evidence>
<keyword evidence="6 7" id="KW-0472">Membrane</keyword>
<comment type="subcellular location">
    <subcellularLocation>
        <location evidence="1 7">Cell membrane</location>
        <topology evidence="1 7">Multi-pass membrane protein</topology>
    </subcellularLocation>
</comment>
<evidence type="ECO:0000313" key="10">
    <source>
        <dbReference type="Proteomes" id="UP000094271"/>
    </source>
</evidence>
<keyword evidence="5 7" id="KW-1133">Transmembrane helix</keyword>
<dbReference type="GeneID" id="93303159"/>
<feature type="transmembrane region" description="Helical" evidence="7">
    <location>
        <begin position="191"/>
        <end position="217"/>
    </location>
</feature>
<evidence type="ECO:0000313" key="9">
    <source>
        <dbReference type="EMBL" id="ODR47943.1"/>
    </source>
</evidence>
<evidence type="ECO:0000256" key="4">
    <source>
        <dbReference type="ARBA" id="ARBA00022692"/>
    </source>
</evidence>
<keyword evidence="3" id="KW-1003">Cell membrane</keyword>
<feature type="domain" description="ABC transmembrane type-1" evidence="8">
    <location>
        <begin position="69"/>
        <end position="259"/>
    </location>
</feature>
<evidence type="ECO:0000256" key="2">
    <source>
        <dbReference type="ARBA" id="ARBA00022448"/>
    </source>
</evidence>
<feature type="transmembrane region" description="Helical" evidence="7">
    <location>
        <begin position="237"/>
        <end position="258"/>
    </location>
</feature>
<name>A0A1E3UDB0_9FIRM</name>
<sequence>MGNRKIPSTVLLGSILLLVIILLVIAAPLFTSYAPDEAIAERLQEFSFSHPFGTDRYGRDIFCRTLYGGRTTLTACFLALVMALFIGTFFGIITGMRSRGLLDTIIMRVIDVLMAFPFMVFAMVFAALWGTGLANLLIAVVAVWWVPFARLARSIVLQVKNDPSIQAARVLGASGWRMGVFELLPKMIGSLLVLATFELGTLILSVSALSFLGMGALPPTPEWGSMLSDARAHFFQAPHILLGPALFIVLTVLSLNLIGEGLRDMLDPYEHIDILN</sequence>
<evidence type="ECO:0000259" key="8">
    <source>
        <dbReference type="PROSITE" id="PS50928"/>
    </source>
</evidence>
<evidence type="ECO:0000256" key="6">
    <source>
        <dbReference type="ARBA" id="ARBA00023136"/>
    </source>
</evidence>
<feature type="transmembrane region" description="Helical" evidence="7">
    <location>
        <begin position="133"/>
        <end position="152"/>
    </location>
</feature>